<name>A0A7I7L9A8_9MYCO</name>
<dbReference type="InterPro" id="IPR000084">
    <property type="entry name" value="PE-PGRS_N"/>
</dbReference>
<feature type="domain" description="PE" evidence="1">
    <location>
        <begin position="4"/>
        <end position="93"/>
    </location>
</feature>
<dbReference type="SUPFAM" id="SSF140459">
    <property type="entry name" value="PE/PPE dimer-like"/>
    <property type="match status" value="1"/>
</dbReference>
<dbReference type="Gene3D" id="3.40.50.1820">
    <property type="entry name" value="alpha/beta hydrolase"/>
    <property type="match status" value="1"/>
</dbReference>
<dbReference type="Pfam" id="PF00934">
    <property type="entry name" value="PE"/>
    <property type="match status" value="1"/>
</dbReference>
<accession>A0A7I7L9A8</accession>
<dbReference type="AlphaFoldDB" id="A0A7I7L9A8"/>
<dbReference type="InterPro" id="IPR038332">
    <property type="entry name" value="PPE_sf"/>
</dbReference>
<dbReference type="EMBL" id="AP022572">
    <property type="protein sequence ID" value="BBX56072.1"/>
    <property type="molecule type" value="Genomic_DNA"/>
</dbReference>
<evidence type="ECO:0000313" key="3">
    <source>
        <dbReference type="EMBL" id="BBX56072.1"/>
    </source>
</evidence>
<sequence>MTYVFVEPETITTMAADLEGIGSAIDAASAAAAGPTSRLVPAAADEVSTAIAGLFGGYGQQYQAVVAHAAAFHQQFTQTAAAAGLAYAQTEASSVAAISNALEAFGTQAYSLLGGGNAAASATPSASITTTPLTGPTVSLVMGGSGNPLPGPDYLADFFNYITPQFGVTTSQALFTPEQLYPLTGEKSLPLAISVSQGVQILHNAILGQIAEGNSVVVGGYSQSAIIASLEMQNLAAMPPGTAPTADQLGFLLLANPMNPNGGLLSRFAGLTLPSLGVDFYGSTPADTIYPTSIYTHEYDGFADFPRYPLNVVSDLNAIAGIAFVHTDTPTINPETLPPGDLIKLDTSADYTGNTSYYLIHTERLPLLEPLRFIPVVGNPLADLLQPDLTTIVNLGYGDPRYGYSTAPANIETPFSLFPEVDPKLVAQQLVIGTQQGFHNAAYDLVAPQPSPPTPRLFLDIPNPLASIALPPPASLVAPTSIDGYINALQTANTTVTNAFTDVLATSYAKLLPTADIINAGLTTVPSYNVNLFLDGIEQAVDGNPIGLINAIGYPIAADAALLGLAGGLEALVLLGAIVTDF</sequence>
<proteinExistence type="predicted"/>
<evidence type="ECO:0000259" key="2">
    <source>
        <dbReference type="Pfam" id="PF08237"/>
    </source>
</evidence>
<keyword evidence="4" id="KW-1185">Reference proteome</keyword>
<dbReference type="KEGG" id="msho:MSHO_14170"/>
<reference evidence="3 4" key="1">
    <citation type="journal article" date="2019" name="Emerg. Microbes Infect.">
        <title>Comprehensive subspecies identification of 175 nontuberculous mycobacteria species based on 7547 genomic profiles.</title>
        <authorList>
            <person name="Matsumoto Y."/>
            <person name="Kinjo T."/>
            <person name="Motooka D."/>
            <person name="Nabeya D."/>
            <person name="Jung N."/>
            <person name="Uechi K."/>
            <person name="Horii T."/>
            <person name="Iida T."/>
            <person name="Fujita J."/>
            <person name="Nakamura S."/>
        </authorList>
    </citation>
    <scope>NUCLEOTIDE SEQUENCE [LARGE SCALE GENOMIC DNA]</scope>
    <source>
        <strain evidence="3 4">JCM 12657</strain>
    </source>
</reference>
<dbReference type="Pfam" id="PF08237">
    <property type="entry name" value="PE-PPE"/>
    <property type="match status" value="1"/>
</dbReference>
<evidence type="ECO:0008006" key="5">
    <source>
        <dbReference type="Google" id="ProtNLM"/>
    </source>
</evidence>
<dbReference type="Proteomes" id="UP000467164">
    <property type="component" value="Chromosome"/>
</dbReference>
<protein>
    <recommendedName>
        <fullName evidence="5">PE family protein</fullName>
    </recommendedName>
</protein>
<evidence type="ECO:0000313" key="4">
    <source>
        <dbReference type="Proteomes" id="UP000467164"/>
    </source>
</evidence>
<evidence type="ECO:0000259" key="1">
    <source>
        <dbReference type="Pfam" id="PF00934"/>
    </source>
</evidence>
<dbReference type="RefSeq" id="WP_198966912.1">
    <property type="nucleotide sequence ID" value="NZ_AP022572.1"/>
</dbReference>
<dbReference type="InterPro" id="IPR013228">
    <property type="entry name" value="PE-PPE_C"/>
</dbReference>
<dbReference type="SUPFAM" id="SSF53474">
    <property type="entry name" value="alpha/beta-Hydrolases"/>
    <property type="match status" value="1"/>
</dbReference>
<gene>
    <name evidence="3" type="ORF">MSHO_14170</name>
</gene>
<dbReference type="Gene3D" id="1.10.287.850">
    <property type="entry name" value="HP0062-like domain"/>
    <property type="match status" value="1"/>
</dbReference>
<feature type="domain" description="PE-PPE" evidence="2">
    <location>
        <begin position="170"/>
        <end position="397"/>
    </location>
</feature>
<dbReference type="InterPro" id="IPR029058">
    <property type="entry name" value="AB_hydrolase_fold"/>
</dbReference>
<organism evidence="3 4">
    <name type="scientific">Mycobacterium shottsii</name>
    <dbReference type="NCBI Taxonomy" id="133549"/>
    <lineage>
        <taxon>Bacteria</taxon>
        <taxon>Bacillati</taxon>
        <taxon>Actinomycetota</taxon>
        <taxon>Actinomycetes</taxon>
        <taxon>Mycobacteriales</taxon>
        <taxon>Mycobacteriaceae</taxon>
        <taxon>Mycobacterium</taxon>
        <taxon>Mycobacterium ulcerans group</taxon>
    </lineage>
</organism>